<dbReference type="RefSeq" id="WP_345270307.1">
    <property type="nucleotide sequence ID" value="NZ_BAABHB010000012.1"/>
</dbReference>
<protein>
    <recommendedName>
        <fullName evidence="1">3-keto-alpha-glucoside-1,2-lyase/3-keto-2-hydroxy-glucal hydratase domain-containing protein</fullName>
    </recommendedName>
</protein>
<evidence type="ECO:0000259" key="1">
    <source>
        <dbReference type="Pfam" id="PF06439"/>
    </source>
</evidence>
<organism evidence="2 3">
    <name type="scientific">Nibrella viscosa</name>
    <dbReference type="NCBI Taxonomy" id="1084524"/>
    <lineage>
        <taxon>Bacteria</taxon>
        <taxon>Pseudomonadati</taxon>
        <taxon>Bacteroidota</taxon>
        <taxon>Cytophagia</taxon>
        <taxon>Cytophagales</taxon>
        <taxon>Spirosomataceae</taxon>
        <taxon>Nibrella</taxon>
    </lineage>
</organism>
<dbReference type="EMBL" id="BAABHB010000012">
    <property type="protein sequence ID" value="GAA4415058.1"/>
    <property type="molecule type" value="Genomic_DNA"/>
</dbReference>
<dbReference type="Pfam" id="PF06439">
    <property type="entry name" value="3keto-disac_hyd"/>
    <property type="match status" value="1"/>
</dbReference>
<dbReference type="Proteomes" id="UP001500936">
    <property type="component" value="Unassembled WGS sequence"/>
</dbReference>
<evidence type="ECO:0000313" key="3">
    <source>
        <dbReference type="Proteomes" id="UP001500936"/>
    </source>
</evidence>
<reference evidence="3" key="1">
    <citation type="journal article" date="2019" name="Int. J. Syst. Evol. Microbiol.">
        <title>The Global Catalogue of Microorganisms (GCM) 10K type strain sequencing project: providing services to taxonomists for standard genome sequencing and annotation.</title>
        <authorList>
            <consortium name="The Broad Institute Genomics Platform"/>
            <consortium name="The Broad Institute Genome Sequencing Center for Infectious Disease"/>
            <person name="Wu L."/>
            <person name="Ma J."/>
        </authorList>
    </citation>
    <scope>NUCLEOTIDE SEQUENCE [LARGE SCALE GENOMIC DNA]</scope>
    <source>
        <strain evidence="3">JCM 17925</strain>
    </source>
</reference>
<feature type="domain" description="3-keto-alpha-glucoside-1,2-lyase/3-keto-2-hydroxy-glucal hydratase" evidence="1">
    <location>
        <begin position="29"/>
        <end position="227"/>
    </location>
</feature>
<evidence type="ECO:0000313" key="2">
    <source>
        <dbReference type="EMBL" id="GAA4415058.1"/>
    </source>
</evidence>
<keyword evidence="3" id="KW-1185">Reference proteome</keyword>
<accession>A0ABP8KS89</accession>
<gene>
    <name evidence="2" type="ORF">GCM10023187_45220</name>
</gene>
<sequence>MNSRNYTRVGCYLLLLIIPLLPLSSLAQSKSLFNGKDLSGWHADVPAMDNNPSVKNPFLVRDGLLVSMGEPNGHLITDASYQNYRLEVHYRFAGKPGNCGVLVHASTPRSLYKMFPKSIEVQMMHQNAGDFWCIVEDITVPDMEKRRGPKENWGITEGKERRVINLTDGSEKPLGGWNTMVIECLNDSIKVWVNNDLVNFGYNATARQGQIALQAEGAEVEFRKVMLTPISRLTE</sequence>
<name>A0ABP8KS89_9BACT</name>
<dbReference type="InterPro" id="IPR010496">
    <property type="entry name" value="AL/BT2_dom"/>
</dbReference>
<proteinExistence type="predicted"/>
<dbReference type="Gene3D" id="2.60.120.560">
    <property type="entry name" value="Exo-inulinase, domain 1"/>
    <property type="match status" value="1"/>
</dbReference>
<comment type="caution">
    <text evidence="2">The sequence shown here is derived from an EMBL/GenBank/DDBJ whole genome shotgun (WGS) entry which is preliminary data.</text>
</comment>